<dbReference type="RefSeq" id="WP_319984372.1">
    <property type="nucleotide sequence ID" value="NZ_JAXAVV010000005.1"/>
</dbReference>
<name>A0ABU4TQT1_9PSEU</name>
<evidence type="ECO:0000256" key="1">
    <source>
        <dbReference type="SAM" id="MobiDB-lite"/>
    </source>
</evidence>
<evidence type="ECO:0000313" key="2">
    <source>
        <dbReference type="EMBL" id="MDX8050399.1"/>
    </source>
</evidence>
<proteinExistence type="predicted"/>
<organism evidence="2 3">
    <name type="scientific">Lentzea kristufekii</name>
    <dbReference type="NCBI Taxonomy" id="3095430"/>
    <lineage>
        <taxon>Bacteria</taxon>
        <taxon>Bacillati</taxon>
        <taxon>Actinomycetota</taxon>
        <taxon>Actinomycetes</taxon>
        <taxon>Pseudonocardiales</taxon>
        <taxon>Pseudonocardiaceae</taxon>
        <taxon>Lentzea</taxon>
    </lineage>
</organism>
<dbReference type="EMBL" id="JAXAVV010000005">
    <property type="protein sequence ID" value="MDX8050399.1"/>
    <property type="molecule type" value="Genomic_DNA"/>
</dbReference>
<comment type="caution">
    <text evidence="2">The sequence shown here is derived from an EMBL/GenBank/DDBJ whole genome shotgun (WGS) entry which is preliminary data.</text>
</comment>
<evidence type="ECO:0000313" key="3">
    <source>
        <dbReference type="Proteomes" id="UP001271792"/>
    </source>
</evidence>
<feature type="region of interest" description="Disordered" evidence="1">
    <location>
        <begin position="37"/>
        <end position="59"/>
    </location>
</feature>
<reference evidence="2 3" key="1">
    <citation type="submission" date="2023-11" db="EMBL/GenBank/DDBJ databases">
        <title>Lentzea sokolovensis, sp. nov., Lentzea kristufkii, sp. nov., and Lentzea miocenensis, sp. nov., rare actinobacteria from Sokolov Coal Basin, Miocene lacustrine sediment, Czech Republic.</title>
        <authorList>
            <person name="Lara A."/>
            <person name="Kotroba L."/>
            <person name="Nouioui I."/>
            <person name="Neumann-Schaal M."/>
            <person name="Mast Y."/>
            <person name="Chronakova A."/>
        </authorList>
    </citation>
    <scope>NUCLEOTIDE SEQUENCE [LARGE SCALE GENOMIC DNA]</scope>
    <source>
        <strain evidence="2 3">BCCO 10_0798</strain>
    </source>
</reference>
<dbReference type="Proteomes" id="UP001271792">
    <property type="component" value="Unassembled WGS sequence"/>
</dbReference>
<gene>
    <name evidence="2" type="ORF">SK571_13490</name>
</gene>
<sequence length="904" mass="95164">MTFPVVQLPLEAEMYVGGGWQPVADYIRVREQFDVERGDRSENGQAGPSRVGLQLDNSDGRFSPRNPVGPWYGTLGRNTPLRLALRLGDDVFARTVSNGWGSATSGHAWTVETNAANYAVSSGSATQAVPSVGNFRIAYLPTLVQGRVDVAATVSLAVSNVTGGDIEPCNIALAGVSVLDYYLVRVSVTTAEAVTVKVTHRNGTDYSSTVTIAGLTHTSSQALRVRAQLEGTTVRAKVWAAAAAEPAGWHISATIPAARAGWVGIRSGLSASNSNALPVVFTYTDVVIRSPRYIGEVSSLPPRWDLSGNDKWVPIEAWGIMRRLGQGAPVLHSALHRATLSIAPVAYWPCEDGRNSVQLASVLPGGAPLVIAGEASLAADDEFLCSEPLPTMGTSTWDAPIPAYTSTGKIQLRFLMRMPAAGVPTDAILARVYTTGSLTFWQLVYAGGGTLRLEGCRDEVTIPVSSGNIGFNPQDRLVRVSVELSDNGGGGVDWRISTLQVGASSAGFFNGTAASQSTGRATRVWMAPQRNLGDTVIGHISVQDQITTLFDLSLELNAYIGETAGARIVRLCTENAVPVAIHGTLTSTMPMGPQPVGTLLELLRECEDADAGILYESCGELGIAYRTRESIYSQGARVALDYSAGEVAPPFEPVDDDQATRNDVTARRVDGATARAVQTTGRMSVLDPSAGGVGRYDSTVDVNVEADAQLPDLANWLLHLGTVDEPRYPAIAVDRASPHVVANATLSAAALDLDIGDRLTVSGTVADSHSYDVVDQIVRGYTETLGAFDHKIETTGAPASPYDVLVLDDTARDRIDSGSSTLNAGISNSDMSLSIASTQELWSTDAGDYPLDLQIGGEVITVSAMSGASSPQTATVSARSVNGVVKSHSAGAPVQLAAPNFIGL</sequence>
<accession>A0ABU4TQT1</accession>
<evidence type="ECO:0008006" key="4">
    <source>
        <dbReference type="Google" id="ProtNLM"/>
    </source>
</evidence>
<keyword evidence="3" id="KW-1185">Reference proteome</keyword>
<protein>
    <recommendedName>
        <fullName evidence="4">Tip attachment protein J domain-containing protein</fullName>
    </recommendedName>
</protein>